<accession>A0A3M7M1T1</accession>
<keyword evidence="3" id="KW-1185">Reference proteome</keyword>
<organism evidence="2 3">
    <name type="scientific">Pyrenophora seminiperda CCB06</name>
    <dbReference type="NCBI Taxonomy" id="1302712"/>
    <lineage>
        <taxon>Eukaryota</taxon>
        <taxon>Fungi</taxon>
        <taxon>Dikarya</taxon>
        <taxon>Ascomycota</taxon>
        <taxon>Pezizomycotina</taxon>
        <taxon>Dothideomycetes</taxon>
        <taxon>Pleosporomycetidae</taxon>
        <taxon>Pleosporales</taxon>
        <taxon>Pleosporineae</taxon>
        <taxon>Pleosporaceae</taxon>
        <taxon>Pyrenophora</taxon>
    </lineage>
</organism>
<evidence type="ECO:0000313" key="2">
    <source>
        <dbReference type="EMBL" id="RMZ68354.1"/>
    </source>
</evidence>
<dbReference type="GO" id="GO:0032259">
    <property type="term" value="P:methylation"/>
    <property type="evidence" value="ECO:0007669"/>
    <property type="project" value="UniProtKB-KW"/>
</dbReference>
<protein>
    <submittedName>
        <fullName evidence="2">Methyltransferase type 11</fullName>
    </submittedName>
</protein>
<keyword evidence="2" id="KW-0808">Transferase</keyword>
<dbReference type="EMBL" id="KE747815">
    <property type="protein sequence ID" value="RMZ68354.1"/>
    <property type="molecule type" value="Genomic_DNA"/>
</dbReference>
<keyword evidence="2" id="KW-0489">Methyltransferase</keyword>
<dbReference type="Pfam" id="PF20516">
    <property type="entry name" value="PDDEXK_12"/>
    <property type="match status" value="1"/>
</dbReference>
<dbReference type="InterPro" id="IPR046797">
    <property type="entry name" value="PDDEXK_12"/>
</dbReference>
<name>A0A3M7M1T1_9PLEO</name>
<evidence type="ECO:0000259" key="1">
    <source>
        <dbReference type="Pfam" id="PF20516"/>
    </source>
</evidence>
<gene>
    <name evidence="2" type="ORF">GMOD_00009970</name>
</gene>
<dbReference type="GO" id="GO:0008168">
    <property type="term" value="F:methyltransferase activity"/>
    <property type="evidence" value="ECO:0007669"/>
    <property type="project" value="UniProtKB-KW"/>
</dbReference>
<dbReference type="Proteomes" id="UP000265663">
    <property type="component" value="Unassembled WGS sequence"/>
</dbReference>
<dbReference type="OrthoDB" id="4161186at2759"/>
<evidence type="ECO:0000313" key="3">
    <source>
        <dbReference type="Proteomes" id="UP000265663"/>
    </source>
</evidence>
<proteinExistence type="predicted"/>
<dbReference type="AlphaFoldDB" id="A0A3M7M1T1"/>
<reference evidence="2 3" key="1">
    <citation type="journal article" date="2014" name="PLoS ONE">
        <title>De novo Genome Assembly of the Fungal Plant Pathogen Pyrenophora semeniperda.</title>
        <authorList>
            <person name="Soliai M.M."/>
            <person name="Meyer S.E."/>
            <person name="Udall J.A."/>
            <person name="Elzinga D.E."/>
            <person name="Hermansen R.A."/>
            <person name="Bodily P.M."/>
            <person name="Hart A.A."/>
            <person name="Coleman C.E."/>
        </authorList>
    </citation>
    <scope>NUCLEOTIDE SEQUENCE [LARGE SCALE GENOMIC DNA]</scope>
    <source>
        <strain evidence="2 3">CCB06</strain>
        <tissue evidence="2">Mycelium</tissue>
    </source>
</reference>
<sequence length="236" mass="26930">MTREQLLDEFKALRGVRDSTTFCKTKFVHKPTWNERVHSRMLEQVVRNRPGLEYYNITTARVVKELVPGNKYGELLKNKLIDYAITIEPPLFSEDQVIIWLATSLPPLQRAINPSDYSPLCCNPVAISIETKSSDGSENGEVQLSVWAIAYFNRLRTLTQDPVSITLPLVLVSNEHWKLMFARDLKNSIEIIDAVDFGNTGDIIGCYKILAALRLLCGWVEDIFLGWFSDRVLKPE</sequence>
<feature type="domain" description="PD-(D/E)XK nuclease-like" evidence="1">
    <location>
        <begin position="5"/>
        <end position="224"/>
    </location>
</feature>